<reference evidence="5 6" key="1">
    <citation type="submission" date="2018-08" db="EMBL/GenBank/DDBJ databases">
        <title>A genome reference for cultivated species of the human gut microbiota.</title>
        <authorList>
            <person name="Zou Y."/>
            <person name="Xue W."/>
            <person name="Luo G."/>
        </authorList>
    </citation>
    <scope>NUCLEOTIDE SEQUENCE [LARGE SCALE GENOMIC DNA]</scope>
    <source>
        <strain evidence="5 6">AF39-6AC</strain>
    </source>
</reference>
<dbReference type="Gene3D" id="1.50.10.10">
    <property type="match status" value="1"/>
</dbReference>
<evidence type="ECO:0000313" key="6">
    <source>
        <dbReference type="Proteomes" id="UP000284417"/>
    </source>
</evidence>
<dbReference type="InterPro" id="IPR012341">
    <property type="entry name" value="6hp_glycosidase-like_sf"/>
</dbReference>
<dbReference type="Pfam" id="PF14498">
    <property type="entry name" value="Glyco_hyd_65N_2"/>
    <property type="match status" value="1"/>
</dbReference>
<dbReference type="PIRSF" id="PIRSF007663">
    <property type="entry name" value="UCP007663"/>
    <property type="match status" value="1"/>
</dbReference>
<feature type="domain" description="Alpha fucosidase A-like C-terminal" evidence="3">
    <location>
        <begin position="694"/>
        <end position="757"/>
    </location>
</feature>
<dbReference type="GO" id="GO:0005975">
    <property type="term" value="P:carbohydrate metabolic process"/>
    <property type="evidence" value="ECO:0007669"/>
    <property type="project" value="InterPro"/>
</dbReference>
<evidence type="ECO:0000256" key="1">
    <source>
        <dbReference type="SAM" id="SignalP"/>
    </source>
</evidence>
<dbReference type="InterPro" id="IPR016518">
    <property type="entry name" value="Alpha-L-fucosidase"/>
</dbReference>
<dbReference type="Pfam" id="PF21307">
    <property type="entry name" value="Glyco_hydro_95_C"/>
    <property type="match status" value="1"/>
</dbReference>
<dbReference type="InterPro" id="IPR049053">
    <property type="entry name" value="AFCA-like_C"/>
</dbReference>
<sequence>MIRLDRIFMALVCMVCSLNVSADDLKLWYSRPATVWTEALPLGNSRLGVMVYGGAGSEELQLNEETVWGGGPHRNDNPKALAALPQIRQLVFEGRYREAQEMVAQNFETPRNGMPYQTIGSLMLDFPGHEKATDYYRDLDIERAIATTRYKVGEVTYNREVFTSFVDNVIIVRLTANKQGTLSFTASYKSPLQHEVRKSGKRLVLIGKGTEHEGVPGAIRVETQTEVKNEGGHVVVTGENIQVNGADAVTLYISAATNFVNYKDVSGDAHRKSKSYLDIARKKKYEQAREVHIAYYQNQFNRVKLDLGTSEEAKRETHLRVKHFNEGKDVSLATLMFQYGRYLLISSSQPGGQPANLQGIWNDNLLAPWDGKYTVNINLEMNYWPSEVTNLSETHLPLMQMLKELSETGRETARTMYGCDGWVLHHNTDIWRCTGLVDKAFWGMWPNGGAWLCQHLWQHYLFTGDKAFLKKAYPIMKGASDFFLHFLVEHPKYGWMVTCPSNSPEHGPEGDEKKNAPSTVAGCTMDNQIVFDLFSNTLQACKILMEDAVYAKHLQKMIDRLPPMQIGRYNQLQEWLEDVDDPTSEHRHVSHLFGLYPSNQISPYTDPLLFQAAKNSLIYRGDQATGWSIGWKINLWARLLDGNRAFKIINNMLVLVEPGKSEGRTYPNLFDAHPPFQIDGNFGYTAGVAEMLLQSHDNAIHLLPALPDAWRKGRVEGLVARGGFVTDMEWDGAQLSKVIIHARLGGNLRLRSYVPLKGKGLREAVGENKNPFFQVERIKEPLISKKICPQYPLLYRVYEYDVMTEPGKSYCFERI</sequence>
<dbReference type="RefSeq" id="WP_118408044.1">
    <property type="nucleotide sequence ID" value="NZ_QPIO01000005.1"/>
</dbReference>
<name>A0A415HLP3_9BACE</name>
<dbReference type="EMBL" id="QROC01000019">
    <property type="protein sequence ID" value="RHK94145.1"/>
    <property type="molecule type" value="Genomic_DNA"/>
</dbReference>
<organism evidence="5 6">
    <name type="scientific">Bacteroides xylanisolvens</name>
    <dbReference type="NCBI Taxonomy" id="371601"/>
    <lineage>
        <taxon>Bacteria</taxon>
        <taxon>Pseudomonadati</taxon>
        <taxon>Bacteroidota</taxon>
        <taxon>Bacteroidia</taxon>
        <taxon>Bacteroidales</taxon>
        <taxon>Bacteroidaceae</taxon>
        <taxon>Bacteroides</taxon>
    </lineage>
</organism>
<proteinExistence type="predicted"/>
<feature type="chain" id="PRO_5019283049" evidence="1">
    <location>
        <begin position="23"/>
        <end position="815"/>
    </location>
</feature>
<dbReference type="InterPro" id="IPR008928">
    <property type="entry name" value="6-hairpin_glycosidase_sf"/>
</dbReference>
<dbReference type="PANTHER" id="PTHR31084">
    <property type="entry name" value="ALPHA-L-FUCOSIDASE 2"/>
    <property type="match status" value="1"/>
</dbReference>
<evidence type="ECO:0000259" key="2">
    <source>
        <dbReference type="Pfam" id="PF14498"/>
    </source>
</evidence>
<dbReference type="SUPFAM" id="SSF48208">
    <property type="entry name" value="Six-hairpin glycosidases"/>
    <property type="match status" value="1"/>
</dbReference>
<keyword evidence="5" id="KW-0378">Hydrolase</keyword>
<keyword evidence="1" id="KW-0732">Signal</keyword>
<evidence type="ECO:0000313" key="5">
    <source>
        <dbReference type="EMBL" id="RHK94145.1"/>
    </source>
</evidence>
<evidence type="ECO:0000259" key="4">
    <source>
        <dbReference type="Pfam" id="PF22124"/>
    </source>
</evidence>
<dbReference type="PANTHER" id="PTHR31084:SF0">
    <property type="entry name" value="ALPHA-L-FUCOSIDASE 2"/>
    <property type="match status" value="1"/>
</dbReference>
<evidence type="ECO:0000259" key="3">
    <source>
        <dbReference type="Pfam" id="PF21307"/>
    </source>
</evidence>
<dbReference type="InterPro" id="IPR054363">
    <property type="entry name" value="GH95_cat"/>
</dbReference>
<dbReference type="Pfam" id="PF22124">
    <property type="entry name" value="Glyco_hydro_95_cat"/>
    <property type="match status" value="1"/>
</dbReference>
<comment type="caution">
    <text evidence="5">The sequence shown here is derived from an EMBL/GenBank/DDBJ whole genome shotgun (WGS) entry which is preliminary data.</text>
</comment>
<dbReference type="GO" id="GO:0004560">
    <property type="term" value="F:alpha-L-fucosidase activity"/>
    <property type="evidence" value="ECO:0007669"/>
    <property type="project" value="InterPro"/>
</dbReference>
<feature type="domain" description="Glycosyl hydrolase family 95 N-terminal" evidence="2">
    <location>
        <begin position="27"/>
        <end position="261"/>
    </location>
</feature>
<feature type="signal peptide" evidence="1">
    <location>
        <begin position="1"/>
        <end position="22"/>
    </location>
</feature>
<accession>A0A415HLP3</accession>
<dbReference type="AlphaFoldDB" id="A0A415HLP3"/>
<dbReference type="InterPro" id="IPR027414">
    <property type="entry name" value="GH95_N_dom"/>
</dbReference>
<protein>
    <submittedName>
        <fullName evidence="5">Glycoside hydrolase family 95 protein</fullName>
    </submittedName>
</protein>
<feature type="domain" description="Glycosyl hydrolase family 95 catalytic" evidence="4">
    <location>
        <begin position="284"/>
        <end position="692"/>
    </location>
</feature>
<dbReference type="Proteomes" id="UP000284417">
    <property type="component" value="Unassembled WGS sequence"/>
</dbReference>
<dbReference type="FunFam" id="1.50.10.10:FF:000028">
    <property type="entry name" value="Alpha-L-fucosidase 2"/>
    <property type="match status" value="1"/>
</dbReference>
<gene>
    <name evidence="5" type="ORF">DW042_15140</name>
</gene>